<dbReference type="Proteomes" id="UP000729402">
    <property type="component" value="Unassembled WGS sequence"/>
</dbReference>
<comment type="caution">
    <text evidence="1">The sequence shown here is derived from an EMBL/GenBank/DDBJ whole genome shotgun (WGS) entry which is preliminary data.</text>
</comment>
<reference evidence="1" key="1">
    <citation type="journal article" date="2021" name="bioRxiv">
        <title>Whole Genome Assembly and Annotation of Northern Wild Rice, Zizania palustris L., Supports a Whole Genome Duplication in the Zizania Genus.</title>
        <authorList>
            <person name="Haas M."/>
            <person name="Kono T."/>
            <person name="Macchietto M."/>
            <person name="Millas R."/>
            <person name="McGilp L."/>
            <person name="Shao M."/>
            <person name="Duquette J."/>
            <person name="Hirsch C.N."/>
            <person name="Kimball J."/>
        </authorList>
    </citation>
    <scope>NUCLEOTIDE SEQUENCE</scope>
    <source>
        <tissue evidence="1">Fresh leaf tissue</tissue>
    </source>
</reference>
<sequence length="226" mass="22771">METLPLLSALFNFLREGSGAPSLVARQQVPLAAVIVSGGSTKVFPPSSLVAQWRLSQVVVLVAVGSTAALPSSSLATRRQIWALGRRPRRCWLDGGSAILLLGNAAAKLGSAALPGSAAAGLGSAALLPGSASAELGSVALLPSGAVTDLGSATLLPSGGGDKIWSQVIIVVGSLARVLPPPSLVARLRVFLAAVVADAGCRGTPCSGYIAARMVLCRLESTNCRV</sequence>
<protein>
    <submittedName>
        <fullName evidence="1">Uncharacterized protein</fullName>
    </submittedName>
</protein>
<gene>
    <name evidence="1" type="ORF">GUJ93_ZPchr0005g15705</name>
</gene>
<proteinExistence type="predicted"/>
<accession>A0A8J5SU30</accession>
<evidence type="ECO:0000313" key="2">
    <source>
        <dbReference type="Proteomes" id="UP000729402"/>
    </source>
</evidence>
<evidence type="ECO:0000313" key="1">
    <source>
        <dbReference type="EMBL" id="KAG8069368.1"/>
    </source>
</evidence>
<organism evidence="1 2">
    <name type="scientific">Zizania palustris</name>
    <name type="common">Northern wild rice</name>
    <dbReference type="NCBI Taxonomy" id="103762"/>
    <lineage>
        <taxon>Eukaryota</taxon>
        <taxon>Viridiplantae</taxon>
        <taxon>Streptophyta</taxon>
        <taxon>Embryophyta</taxon>
        <taxon>Tracheophyta</taxon>
        <taxon>Spermatophyta</taxon>
        <taxon>Magnoliopsida</taxon>
        <taxon>Liliopsida</taxon>
        <taxon>Poales</taxon>
        <taxon>Poaceae</taxon>
        <taxon>BOP clade</taxon>
        <taxon>Oryzoideae</taxon>
        <taxon>Oryzeae</taxon>
        <taxon>Zizaniinae</taxon>
        <taxon>Zizania</taxon>
    </lineage>
</organism>
<dbReference type="AlphaFoldDB" id="A0A8J5SU30"/>
<name>A0A8J5SU30_ZIZPA</name>
<keyword evidence="2" id="KW-1185">Reference proteome</keyword>
<reference evidence="1" key="2">
    <citation type="submission" date="2021-02" db="EMBL/GenBank/DDBJ databases">
        <authorList>
            <person name="Kimball J.A."/>
            <person name="Haas M.W."/>
            <person name="Macchietto M."/>
            <person name="Kono T."/>
            <person name="Duquette J."/>
            <person name="Shao M."/>
        </authorList>
    </citation>
    <scope>NUCLEOTIDE SEQUENCE</scope>
    <source>
        <tissue evidence="1">Fresh leaf tissue</tissue>
    </source>
</reference>
<dbReference type="EMBL" id="JAAALK010000284">
    <property type="protein sequence ID" value="KAG8069368.1"/>
    <property type="molecule type" value="Genomic_DNA"/>
</dbReference>